<keyword evidence="13" id="KW-1185">Reference proteome</keyword>
<dbReference type="GO" id="GO:0003755">
    <property type="term" value="F:peptidyl-prolyl cis-trans isomerase activity"/>
    <property type="evidence" value="ECO:0007669"/>
    <property type="project" value="UniProtKB-UniRule"/>
</dbReference>
<evidence type="ECO:0000256" key="9">
    <source>
        <dbReference type="PROSITE-ProRule" id="PRU00277"/>
    </source>
</evidence>
<evidence type="ECO:0000256" key="7">
    <source>
        <dbReference type="ARBA" id="ARBA00023235"/>
    </source>
</evidence>
<sequence>MTIQKNHVVALHYTLNAIEENGDHTFIERTEDETPLTFLYGVGMMLPRFETEIQGMAAGDKKSFTLSAAEGYGEKREDATTQLPAEMFEESGMPPVGAILPLQDQDGNQLTAVVMDVNPEAVTVDLNHPMAGKTLNFDVEIVVTRPATQEELSHGHAHGVDGTAGH</sequence>
<name>A0A368N3K3_9FLAO</name>
<comment type="catalytic activity">
    <reaction evidence="1 9 10">
        <text>[protein]-peptidylproline (omega=180) = [protein]-peptidylproline (omega=0)</text>
        <dbReference type="Rhea" id="RHEA:16237"/>
        <dbReference type="Rhea" id="RHEA-COMP:10747"/>
        <dbReference type="Rhea" id="RHEA-COMP:10748"/>
        <dbReference type="ChEBI" id="CHEBI:83833"/>
        <dbReference type="ChEBI" id="CHEBI:83834"/>
        <dbReference type="EC" id="5.2.1.8"/>
    </reaction>
</comment>
<dbReference type="InterPro" id="IPR046357">
    <property type="entry name" value="PPIase_dom_sf"/>
</dbReference>
<comment type="function">
    <text evidence="8">Also involved in hydrogenase metallocenter assembly, probably by participating in the nickel insertion step. This function in hydrogenase biosynthesis requires chaperone activity and the presence of the metal-binding domain, but not PPIase activity.</text>
</comment>
<comment type="similarity">
    <text evidence="3 10">Belongs to the FKBP-type PPIase family.</text>
</comment>
<evidence type="ECO:0000259" key="11">
    <source>
        <dbReference type="PROSITE" id="PS50059"/>
    </source>
</evidence>
<evidence type="ECO:0000256" key="5">
    <source>
        <dbReference type="ARBA" id="ARBA00023110"/>
    </source>
</evidence>
<evidence type="ECO:0000256" key="2">
    <source>
        <dbReference type="ARBA" id="ARBA00004496"/>
    </source>
</evidence>
<keyword evidence="5 9" id="KW-0697">Rotamase</keyword>
<evidence type="ECO:0000313" key="13">
    <source>
        <dbReference type="Proteomes" id="UP000252172"/>
    </source>
</evidence>
<comment type="subcellular location">
    <subcellularLocation>
        <location evidence="2">Cytoplasm</location>
    </subcellularLocation>
</comment>
<dbReference type="GO" id="GO:0005737">
    <property type="term" value="C:cytoplasm"/>
    <property type="evidence" value="ECO:0007669"/>
    <property type="project" value="UniProtKB-SubCell"/>
</dbReference>
<organism evidence="12 13">
    <name type="scientific">Chryseobacterium lacus</name>
    <dbReference type="NCBI Taxonomy" id="2058346"/>
    <lineage>
        <taxon>Bacteria</taxon>
        <taxon>Pseudomonadati</taxon>
        <taxon>Bacteroidota</taxon>
        <taxon>Flavobacteriia</taxon>
        <taxon>Flavobacteriales</taxon>
        <taxon>Weeksellaceae</taxon>
        <taxon>Chryseobacterium group</taxon>
        <taxon>Chryseobacterium</taxon>
    </lineage>
</organism>
<dbReference type="PROSITE" id="PS50059">
    <property type="entry name" value="FKBP_PPIASE"/>
    <property type="match status" value="1"/>
</dbReference>
<dbReference type="Pfam" id="PF00254">
    <property type="entry name" value="FKBP_C"/>
    <property type="match status" value="1"/>
</dbReference>
<dbReference type="RefSeq" id="WP_114302535.1">
    <property type="nucleotide sequence ID" value="NZ_QPIE01000001.1"/>
</dbReference>
<evidence type="ECO:0000313" key="12">
    <source>
        <dbReference type="EMBL" id="RCU44760.1"/>
    </source>
</evidence>
<dbReference type="PANTHER" id="PTHR47861:SF3">
    <property type="entry name" value="FKBP-TYPE PEPTIDYL-PROLYL CIS-TRANS ISOMERASE SLYD"/>
    <property type="match status" value="1"/>
</dbReference>
<proteinExistence type="inferred from homology"/>
<dbReference type="EC" id="5.2.1.8" evidence="10"/>
<comment type="caution">
    <text evidence="12">The sequence shown here is derived from an EMBL/GenBank/DDBJ whole genome shotgun (WGS) entry which is preliminary data.</text>
</comment>
<evidence type="ECO:0000256" key="8">
    <source>
        <dbReference type="ARBA" id="ARBA00037071"/>
    </source>
</evidence>
<dbReference type="AlphaFoldDB" id="A0A368N3K3"/>
<dbReference type="Proteomes" id="UP000252172">
    <property type="component" value="Unassembled WGS sequence"/>
</dbReference>
<dbReference type="GO" id="GO:0042026">
    <property type="term" value="P:protein refolding"/>
    <property type="evidence" value="ECO:0007669"/>
    <property type="project" value="UniProtKB-ARBA"/>
</dbReference>
<keyword evidence="6" id="KW-0143">Chaperone</keyword>
<accession>A0A368N3K3</accession>
<evidence type="ECO:0000256" key="10">
    <source>
        <dbReference type="RuleBase" id="RU003915"/>
    </source>
</evidence>
<gene>
    <name evidence="12" type="ORF">DQ356_00635</name>
</gene>
<evidence type="ECO:0000256" key="1">
    <source>
        <dbReference type="ARBA" id="ARBA00000971"/>
    </source>
</evidence>
<dbReference type="InterPro" id="IPR001179">
    <property type="entry name" value="PPIase_FKBP_dom"/>
</dbReference>
<evidence type="ECO:0000256" key="3">
    <source>
        <dbReference type="ARBA" id="ARBA00006577"/>
    </source>
</evidence>
<dbReference type="EMBL" id="QPIE01000001">
    <property type="protein sequence ID" value="RCU44760.1"/>
    <property type="molecule type" value="Genomic_DNA"/>
</dbReference>
<keyword evidence="4" id="KW-0963">Cytoplasm</keyword>
<dbReference type="SUPFAM" id="SSF54534">
    <property type="entry name" value="FKBP-like"/>
    <property type="match status" value="1"/>
</dbReference>
<feature type="domain" description="PPIase FKBP-type" evidence="11">
    <location>
        <begin position="6"/>
        <end position="84"/>
    </location>
</feature>
<evidence type="ECO:0000256" key="6">
    <source>
        <dbReference type="ARBA" id="ARBA00023186"/>
    </source>
</evidence>
<reference evidence="12 13" key="1">
    <citation type="submission" date="2018-07" db="EMBL/GenBank/DDBJ databases">
        <title>Chryseobacterium lacus sp. nov., isolated from lake water.</title>
        <authorList>
            <person name="Li C.-M."/>
        </authorList>
    </citation>
    <scope>NUCLEOTIDE SEQUENCE [LARGE SCALE GENOMIC DNA]</scope>
    <source>
        <strain evidence="12 13">YLOS41</strain>
    </source>
</reference>
<evidence type="ECO:0000256" key="4">
    <source>
        <dbReference type="ARBA" id="ARBA00022490"/>
    </source>
</evidence>
<keyword evidence="7 9" id="KW-0413">Isomerase</keyword>
<dbReference type="Gene3D" id="3.10.50.40">
    <property type="match status" value="1"/>
</dbReference>
<dbReference type="PANTHER" id="PTHR47861">
    <property type="entry name" value="FKBP-TYPE PEPTIDYL-PROLYL CIS-TRANS ISOMERASE SLYD"/>
    <property type="match status" value="1"/>
</dbReference>
<dbReference type="OrthoDB" id="9808891at2"/>
<protein>
    <recommendedName>
        <fullName evidence="10">Peptidyl-prolyl cis-trans isomerase</fullName>
        <ecNumber evidence="10">5.2.1.8</ecNumber>
    </recommendedName>
</protein>